<evidence type="ECO:0000256" key="8">
    <source>
        <dbReference type="RuleBase" id="RU004506"/>
    </source>
</evidence>
<proteinExistence type="inferred from homology"/>
<dbReference type="KEGG" id="rpx:Rpdx1_4087"/>
<dbReference type="Gene3D" id="3.90.1150.10">
    <property type="entry name" value="Aspartate Aminotransferase, domain 1"/>
    <property type="match status" value="1"/>
</dbReference>
<comment type="cofactor">
    <cofactor evidence="1 7">
        <name>pyridoxal 5'-phosphate</name>
        <dbReference type="ChEBI" id="CHEBI:597326"/>
    </cofactor>
</comment>
<feature type="region of interest" description="Disordered" evidence="9">
    <location>
        <begin position="1"/>
        <end position="35"/>
    </location>
</feature>
<protein>
    <recommendedName>
        <fullName evidence="3 8">Cysteine desulfurase</fullName>
        <ecNumber evidence="3 8">2.8.1.7</ecNumber>
    </recommendedName>
</protein>
<dbReference type="NCBIfam" id="NF041166">
    <property type="entry name" value="f2_encap_cargo1"/>
    <property type="match status" value="1"/>
</dbReference>
<keyword evidence="5 8" id="KW-0663">Pyridoxal phosphate</keyword>
<evidence type="ECO:0000259" key="10">
    <source>
        <dbReference type="Pfam" id="PF00266"/>
    </source>
</evidence>
<gene>
    <name evidence="11" type="ordered locus">Rpdx1_4087</name>
</gene>
<evidence type="ECO:0000256" key="7">
    <source>
        <dbReference type="RuleBase" id="RU004504"/>
    </source>
</evidence>
<dbReference type="GO" id="GO:0030170">
    <property type="term" value="F:pyridoxal phosphate binding"/>
    <property type="evidence" value="ECO:0007669"/>
    <property type="project" value="UniProtKB-UniRule"/>
</dbReference>
<evidence type="ECO:0000256" key="2">
    <source>
        <dbReference type="ARBA" id="ARBA00010447"/>
    </source>
</evidence>
<evidence type="ECO:0000256" key="1">
    <source>
        <dbReference type="ARBA" id="ARBA00001933"/>
    </source>
</evidence>
<accession>E6VKG3</accession>
<reference evidence="11" key="1">
    <citation type="submission" date="2010-12" db="EMBL/GenBank/DDBJ databases">
        <title>Complete sequence of Rhodopseudomonas palustris DX-1.</title>
        <authorList>
            <consortium name="US DOE Joint Genome Institute"/>
            <person name="Lucas S."/>
            <person name="Copeland A."/>
            <person name="Lapidus A."/>
            <person name="Cheng J.-F."/>
            <person name="Goodwin L."/>
            <person name="Pitluck S."/>
            <person name="Misra M."/>
            <person name="Chertkov O."/>
            <person name="Detter J.C."/>
            <person name="Han C."/>
            <person name="Tapia R."/>
            <person name="Land M."/>
            <person name="Hauser L."/>
            <person name="Kyrpides N."/>
            <person name="Ivanova N."/>
            <person name="Ovchinnikova G."/>
            <person name="Logan B."/>
            <person name="Oda Y."/>
            <person name="Harwood C."/>
            <person name="Woyke T."/>
        </authorList>
    </citation>
    <scope>NUCLEOTIDE SEQUENCE [LARGE SCALE GENOMIC DNA]</scope>
    <source>
        <strain evidence="11">DX-1</strain>
    </source>
</reference>
<evidence type="ECO:0000256" key="6">
    <source>
        <dbReference type="ARBA" id="ARBA00050776"/>
    </source>
</evidence>
<keyword evidence="4 8" id="KW-0808">Transferase</keyword>
<evidence type="ECO:0000313" key="12">
    <source>
        <dbReference type="Proteomes" id="UP000001402"/>
    </source>
</evidence>
<dbReference type="PANTHER" id="PTHR43586:SF8">
    <property type="entry name" value="CYSTEINE DESULFURASE 1, CHLOROPLASTIC"/>
    <property type="match status" value="1"/>
</dbReference>
<dbReference type="PANTHER" id="PTHR43586">
    <property type="entry name" value="CYSTEINE DESULFURASE"/>
    <property type="match status" value="1"/>
</dbReference>
<dbReference type="InterPro" id="IPR015422">
    <property type="entry name" value="PyrdxlP-dep_Trfase_small"/>
</dbReference>
<dbReference type="Gene3D" id="3.40.640.10">
    <property type="entry name" value="Type I PLP-dependent aspartate aminotransferase-like (Major domain)"/>
    <property type="match status" value="1"/>
</dbReference>
<dbReference type="EC" id="2.8.1.7" evidence="3 8"/>
<dbReference type="PROSITE" id="PS00595">
    <property type="entry name" value="AA_TRANSFER_CLASS_5"/>
    <property type="match status" value="1"/>
</dbReference>
<evidence type="ECO:0000256" key="5">
    <source>
        <dbReference type="ARBA" id="ARBA00022898"/>
    </source>
</evidence>
<dbReference type="InterPro" id="IPR015424">
    <property type="entry name" value="PyrdxlP-dep_Trfase"/>
</dbReference>
<dbReference type="AlphaFoldDB" id="E6VKG3"/>
<dbReference type="InterPro" id="IPR015421">
    <property type="entry name" value="PyrdxlP-dep_Trfase_major"/>
</dbReference>
<dbReference type="CDD" id="cd06453">
    <property type="entry name" value="SufS_like"/>
    <property type="match status" value="1"/>
</dbReference>
<comment type="similarity">
    <text evidence="2 8">Belongs to the class-V pyridoxal-phosphate-dependent aminotransferase family. Csd subfamily.</text>
</comment>
<dbReference type="GO" id="GO:0006534">
    <property type="term" value="P:cysteine metabolic process"/>
    <property type="evidence" value="ECO:0007669"/>
    <property type="project" value="UniProtKB-UniRule"/>
</dbReference>
<dbReference type="SUPFAM" id="SSF53383">
    <property type="entry name" value="PLP-dependent transferases"/>
    <property type="match status" value="1"/>
</dbReference>
<dbReference type="GO" id="GO:0031071">
    <property type="term" value="F:cysteine desulfurase activity"/>
    <property type="evidence" value="ECO:0007669"/>
    <property type="project" value="UniProtKB-UniRule"/>
</dbReference>
<comment type="function">
    <text evidence="8">Catalyzes the removal of elemental sulfur and selenium atoms from L-cysteine, L-cystine, L-selenocysteine, and L-selenocystine to produce L-alanine.</text>
</comment>
<evidence type="ECO:0000256" key="4">
    <source>
        <dbReference type="ARBA" id="ARBA00022679"/>
    </source>
</evidence>
<dbReference type="InterPro" id="IPR010970">
    <property type="entry name" value="Cys_dSase_SufS"/>
</dbReference>
<evidence type="ECO:0000256" key="9">
    <source>
        <dbReference type="SAM" id="MobiDB-lite"/>
    </source>
</evidence>
<dbReference type="HOGENOM" id="CLU_003433_7_0_5"/>
<dbReference type="eggNOG" id="COG0520">
    <property type="taxonomic scope" value="Bacteria"/>
</dbReference>
<dbReference type="InterPro" id="IPR020578">
    <property type="entry name" value="Aminotrans_V_PyrdxlP_BS"/>
</dbReference>
<feature type="domain" description="Aminotransferase class V" evidence="10">
    <location>
        <begin position="274"/>
        <end position="643"/>
    </location>
</feature>
<dbReference type="Pfam" id="PF00266">
    <property type="entry name" value="Aminotran_5"/>
    <property type="match status" value="1"/>
</dbReference>
<dbReference type="BioCyc" id="RPAL652103:RPDX1_RS20160-MONOMER"/>
<dbReference type="OrthoDB" id="9804366at2"/>
<evidence type="ECO:0000313" key="11">
    <source>
        <dbReference type="EMBL" id="ADU45642.1"/>
    </source>
</evidence>
<name>E6VKG3_RHOPX</name>
<evidence type="ECO:0000256" key="3">
    <source>
        <dbReference type="ARBA" id="ARBA00012239"/>
    </source>
</evidence>
<dbReference type="InterPro" id="IPR000192">
    <property type="entry name" value="Aminotrans_V_dom"/>
</dbReference>
<dbReference type="EMBL" id="CP002418">
    <property type="protein sequence ID" value="ADU45642.1"/>
    <property type="molecule type" value="Genomic_DNA"/>
</dbReference>
<comment type="catalytic activity">
    <reaction evidence="6 8">
        <text>(sulfur carrier)-H + L-cysteine = (sulfur carrier)-SH + L-alanine</text>
        <dbReference type="Rhea" id="RHEA:43892"/>
        <dbReference type="Rhea" id="RHEA-COMP:14737"/>
        <dbReference type="Rhea" id="RHEA-COMP:14739"/>
        <dbReference type="ChEBI" id="CHEBI:29917"/>
        <dbReference type="ChEBI" id="CHEBI:35235"/>
        <dbReference type="ChEBI" id="CHEBI:57972"/>
        <dbReference type="ChEBI" id="CHEBI:64428"/>
        <dbReference type="EC" id="2.8.1.7"/>
    </reaction>
</comment>
<dbReference type="Proteomes" id="UP000001402">
    <property type="component" value="Chromosome"/>
</dbReference>
<dbReference type="STRING" id="652103.Rpdx1_4087"/>
<organism evidence="11 12">
    <name type="scientific">Rhodopseudomonas palustris (strain DX-1)</name>
    <dbReference type="NCBI Taxonomy" id="652103"/>
    <lineage>
        <taxon>Bacteria</taxon>
        <taxon>Pseudomonadati</taxon>
        <taxon>Pseudomonadota</taxon>
        <taxon>Alphaproteobacteria</taxon>
        <taxon>Hyphomicrobiales</taxon>
        <taxon>Nitrobacteraceae</taxon>
        <taxon>Rhodopseudomonas</taxon>
    </lineage>
</organism>
<dbReference type="NCBIfam" id="TIGR01979">
    <property type="entry name" value="sufS"/>
    <property type="match status" value="1"/>
</dbReference>
<sequence length="659" mass="69108">MSTPEPTLPHPGSAALPQGGALPHPASLEQASAAAVGAPDVASIARLANAFFSALPTGAVPEPGAALGSAPLFAAEPLHNAIPGTPALSPSYKPNHNPGAASPIPTVGAARPSAPIFALDPNLAPEPTTAVGSLPQELKVPLAAPPVAPPPPSAPAVQPVFPRDTDLAALPGRLDESRSFVPRSVLPSAGSFGANAAATAAPLYFLADNPALAHATPASAAPPRVDTFDLTGLAPQHRPDVHVLDLSGARPFDANVFKRDFPILRETVNGRPLVWLDNGATTQKPQCVIDRLVQFYTHENSNIHRAAHTLAARSTDAYEAARDKVRGFINAPSVKDIVFVRGATEAINLVAQAWGRRNVGEGDEIVVSHLEHHANIVPWQQLAAEKGARLRVAPVDDHGQILLDEYEKLLGPKTKIVAFTQVSNALGTVTPVAEMTALAHRHGAKVLVDGAQGVCHMPVDVQALDVDFYAFSGHKMFAPTGIGVLYGKADVLEAMPPWQGGGNMIADVTFEKTIFQGPPDRFEAGTGNIADAVGLGAAIDYLTRIGMANIAAHEHELLAYGTEHLLTVPGLKLIGTAREKAGILSFVLDGCRSEDVGKALDREGIAVRAGHHCAQPILRRFGLESTVRPSLALYNTHDDIDALVDALRRLQSGRGVRGN</sequence>